<feature type="transmembrane region" description="Helical" evidence="7">
    <location>
        <begin position="92"/>
        <end position="110"/>
    </location>
</feature>
<evidence type="ECO:0000259" key="8">
    <source>
        <dbReference type="PROSITE" id="PS50109"/>
    </source>
</evidence>
<evidence type="ECO:0000256" key="1">
    <source>
        <dbReference type="ARBA" id="ARBA00000085"/>
    </source>
</evidence>
<dbReference type="InterPro" id="IPR005467">
    <property type="entry name" value="His_kinase_dom"/>
</dbReference>
<comment type="catalytic activity">
    <reaction evidence="1">
        <text>ATP + protein L-histidine = ADP + protein N-phospho-L-histidine.</text>
        <dbReference type="EC" id="2.7.13.3"/>
    </reaction>
</comment>
<keyword evidence="6" id="KW-0902">Two-component regulatory system</keyword>
<dbReference type="Proteomes" id="UP000647587">
    <property type="component" value="Unassembled WGS sequence"/>
</dbReference>
<dbReference type="EC" id="2.7.13.3" evidence="2"/>
<dbReference type="InterPro" id="IPR003594">
    <property type="entry name" value="HATPase_dom"/>
</dbReference>
<dbReference type="CDD" id="cd00075">
    <property type="entry name" value="HATPase"/>
    <property type="match status" value="1"/>
</dbReference>
<keyword evidence="7" id="KW-0812">Transmembrane</keyword>
<evidence type="ECO:0000313" key="10">
    <source>
        <dbReference type="Proteomes" id="UP000647587"/>
    </source>
</evidence>
<dbReference type="PRINTS" id="PR00344">
    <property type="entry name" value="BCTRLSENSOR"/>
</dbReference>
<dbReference type="PANTHER" id="PTHR43711:SF1">
    <property type="entry name" value="HISTIDINE KINASE 1"/>
    <property type="match status" value="1"/>
</dbReference>
<dbReference type="InterPro" id="IPR050736">
    <property type="entry name" value="Sensor_HK_Regulatory"/>
</dbReference>
<feature type="transmembrane region" description="Helical" evidence="7">
    <location>
        <begin position="59"/>
        <end position="80"/>
    </location>
</feature>
<organism evidence="9 10">
    <name type="scientific">Deinococcus malanensis</name>
    <dbReference type="NCBI Taxonomy" id="1706855"/>
    <lineage>
        <taxon>Bacteria</taxon>
        <taxon>Thermotogati</taxon>
        <taxon>Deinococcota</taxon>
        <taxon>Deinococci</taxon>
        <taxon>Deinococcales</taxon>
        <taxon>Deinococcaceae</taxon>
        <taxon>Deinococcus</taxon>
    </lineage>
</organism>
<evidence type="ECO:0000256" key="3">
    <source>
        <dbReference type="ARBA" id="ARBA00022553"/>
    </source>
</evidence>
<dbReference type="InterPro" id="IPR003661">
    <property type="entry name" value="HisK_dim/P_dom"/>
</dbReference>
<feature type="domain" description="Histidine kinase" evidence="8">
    <location>
        <begin position="285"/>
        <end position="497"/>
    </location>
</feature>
<dbReference type="InterPro" id="IPR004358">
    <property type="entry name" value="Sig_transdc_His_kin-like_C"/>
</dbReference>
<protein>
    <recommendedName>
        <fullName evidence="2">histidine kinase</fullName>
        <ecNumber evidence="2">2.7.13.3</ecNumber>
    </recommendedName>
</protein>
<keyword evidence="4" id="KW-0808">Transferase</keyword>
<keyword evidence="7" id="KW-0472">Membrane</keyword>
<feature type="transmembrane region" description="Helical" evidence="7">
    <location>
        <begin position="21"/>
        <end position="47"/>
    </location>
</feature>
<keyword evidence="7" id="KW-1133">Transmembrane helix</keyword>
<dbReference type="RefSeq" id="WP_189005237.1">
    <property type="nucleotide sequence ID" value="NZ_BMPP01000003.1"/>
</dbReference>
<evidence type="ECO:0000256" key="4">
    <source>
        <dbReference type="ARBA" id="ARBA00022679"/>
    </source>
</evidence>
<evidence type="ECO:0000256" key="5">
    <source>
        <dbReference type="ARBA" id="ARBA00022777"/>
    </source>
</evidence>
<dbReference type="Gene3D" id="1.10.287.130">
    <property type="match status" value="1"/>
</dbReference>
<dbReference type="Pfam" id="PF02518">
    <property type="entry name" value="HATPase_c"/>
    <property type="match status" value="1"/>
</dbReference>
<keyword evidence="3" id="KW-0597">Phosphoprotein</keyword>
<dbReference type="PROSITE" id="PS50109">
    <property type="entry name" value="HIS_KIN"/>
    <property type="match status" value="1"/>
</dbReference>
<dbReference type="InterPro" id="IPR036097">
    <property type="entry name" value="HisK_dim/P_sf"/>
</dbReference>
<dbReference type="SMART" id="SM00387">
    <property type="entry name" value="HATPase_c"/>
    <property type="match status" value="1"/>
</dbReference>
<dbReference type="SMART" id="SM00388">
    <property type="entry name" value="HisKA"/>
    <property type="match status" value="1"/>
</dbReference>
<proteinExistence type="predicted"/>
<keyword evidence="5" id="KW-0418">Kinase</keyword>
<evidence type="ECO:0000256" key="6">
    <source>
        <dbReference type="ARBA" id="ARBA00023012"/>
    </source>
</evidence>
<dbReference type="EMBL" id="BMPP01000003">
    <property type="protein sequence ID" value="GGK19185.1"/>
    <property type="molecule type" value="Genomic_DNA"/>
</dbReference>
<accession>A0ABQ2ENW7</accession>
<comment type="caution">
    <text evidence="9">The sequence shown here is derived from an EMBL/GenBank/DDBJ whole genome shotgun (WGS) entry which is preliminary data.</text>
</comment>
<evidence type="ECO:0000256" key="2">
    <source>
        <dbReference type="ARBA" id="ARBA00012438"/>
    </source>
</evidence>
<gene>
    <name evidence="9" type="ORF">GCM10008955_10780</name>
</gene>
<dbReference type="SUPFAM" id="SSF47384">
    <property type="entry name" value="Homodimeric domain of signal transducing histidine kinase"/>
    <property type="match status" value="1"/>
</dbReference>
<dbReference type="InterPro" id="IPR036890">
    <property type="entry name" value="HATPase_C_sf"/>
</dbReference>
<keyword evidence="10" id="KW-1185">Reference proteome</keyword>
<name>A0ABQ2ENW7_9DEIO</name>
<dbReference type="Pfam" id="PF00512">
    <property type="entry name" value="HisKA"/>
    <property type="match status" value="1"/>
</dbReference>
<evidence type="ECO:0000256" key="7">
    <source>
        <dbReference type="SAM" id="Phobius"/>
    </source>
</evidence>
<dbReference type="Gene3D" id="3.30.565.10">
    <property type="entry name" value="Histidine kinase-like ATPase, C-terminal domain"/>
    <property type="match status" value="1"/>
</dbReference>
<evidence type="ECO:0000313" key="9">
    <source>
        <dbReference type="EMBL" id="GGK19185.1"/>
    </source>
</evidence>
<dbReference type="CDD" id="cd00082">
    <property type="entry name" value="HisKA"/>
    <property type="match status" value="1"/>
</dbReference>
<dbReference type="SUPFAM" id="SSF55874">
    <property type="entry name" value="ATPase domain of HSP90 chaperone/DNA topoisomerase II/histidine kinase"/>
    <property type="match status" value="1"/>
</dbReference>
<reference evidence="10" key="1">
    <citation type="journal article" date="2019" name="Int. J. Syst. Evol. Microbiol.">
        <title>The Global Catalogue of Microorganisms (GCM) 10K type strain sequencing project: providing services to taxonomists for standard genome sequencing and annotation.</title>
        <authorList>
            <consortium name="The Broad Institute Genomics Platform"/>
            <consortium name="The Broad Institute Genome Sequencing Center for Infectious Disease"/>
            <person name="Wu L."/>
            <person name="Ma J."/>
        </authorList>
    </citation>
    <scope>NUCLEOTIDE SEQUENCE [LARGE SCALE GENOMIC DNA]</scope>
    <source>
        <strain evidence="10">JCM 30331</strain>
    </source>
</reference>
<dbReference type="PANTHER" id="PTHR43711">
    <property type="entry name" value="TWO-COMPONENT HISTIDINE KINASE"/>
    <property type="match status" value="1"/>
</dbReference>
<sequence length="499" mass="53700">MHFVPSSSRTASRRSFRGLEALAILLAGLVFVVDLITPPALVVGTLLSAPVALAALGSSWRFTVALLVFAVVANVGAGAHHWQGLPTSTFDLLNRAVSLAAMLLVGGLTWRARLASERAVQVETEKRRAAQERNLRTLVEFVSGPYGLEAFVARAAEGLAAFTGAQAVEIGRVDRATLRSPHAIFPLGARHHLNQTLPLDLRVPPAGDGSVWAAAQQSSLLAFLPGRDGDLLVRVHRPQVSAPQLVEAMATLQPLLERTTLLDNLAGQRAQLAEQGEVVRDLIYAFSHDLRTPLMANALHMQQALRGAYGPLPEEYCRTLQNGLDANDSLLSLADQLLTVARYEGGEAQEEPQEVNLRSVILGVVDQVQPRAQARWVNIELRLDSVRLYGAKHDLRRAVQNLVDNAVKFSPLEGTVIIELKLDLDDAEVSVTDEGPGVPAARAGTLFQRFRTGGAGGSTGLGLYLTRRIAEAHGGAVSYRRTAQARTVFTLTLPRGEAA</sequence>